<dbReference type="PANTHER" id="PTHR10350">
    <property type="entry name" value="NUCLEAR PORE COMPLEX PROTEIN NUP155"/>
    <property type="match status" value="1"/>
</dbReference>
<proteinExistence type="inferred from homology"/>
<dbReference type="OrthoDB" id="338970at2759"/>
<comment type="similarity">
    <text evidence="4">Belongs to the non-repetitive/WGA-negative nucleoporin family.</text>
</comment>
<evidence type="ECO:0000256" key="2">
    <source>
        <dbReference type="ARBA" id="ARBA00004567"/>
    </source>
</evidence>
<dbReference type="RefSeq" id="XP_033605532.1">
    <property type="nucleotide sequence ID" value="XM_033748951.1"/>
</dbReference>
<feature type="domain" description="Nucleoporin Nup133/Nup155-like N-terminal" evidence="14">
    <location>
        <begin position="101"/>
        <end position="527"/>
    </location>
</feature>
<evidence type="ECO:0000313" key="16">
    <source>
        <dbReference type="Proteomes" id="UP000799437"/>
    </source>
</evidence>
<feature type="compositionally biased region" description="Low complexity" evidence="12">
    <location>
        <begin position="42"/>
        <end position="55"/>
    </location>
</feature>
<dbReference type="Pfam" id="PF03177">
    <property type="entry name" value="Nucleoporin_C"/>
    <property type="match status" value="1"/>
</dbReference>
<evidence type="ECO:0000313" key="15">
    <source>
        <dbReference type="EMBL" id="KAF2763081.1"/>
    </source>
</evidence>
<evidence type="ECO:0000256" key="8">
    <source>
        <dbReference type="ARBA" id="ARBA00023010"/>
    </source>
</evidence>
<dbReference type="GO" id="GO:0006405">
    <property type="term" value="P:RNA export from nucleus"/>
    <property type="evidence" value="ECO:0007669"/>
    <property type="project" value="TreeGrafter"/>
</dbReference>
<dbReference type="InterPro" id="IPR042533">
    <property type="entry name" value="Nucleoporin_Nup155_C_1"/>
</dbReference>
<name>A0A6A6WLL7_9PEZI</name>
<evidence type="ECO:0000256" key="11">
    <source>
        <dbReference type="ARBA" id="ARBA00023242"/>
    </source>
</evidence>
<keyword evidence="11" id="KW-0539">Nucleus</keyword>
<dbReference type="Proteomes" id="UP000799437">
    <property type="component" value="Unassembled WGS sequence"/>
</dbReference>
<dbReference type="GO" id="GO:0051028">
    <property type="term" value="P:mRNA transport"/>
    <property type="evidence" value="ECO:0007669"/>
    <property type="project" value="UniProtKB-KW"/>
</dbReference>
<gene>
    <name evidence="15" type="ORF">EJ05DRAFT_530121</name>
</gene>
<evidence type="ECO:0000259" key="13">
    <source>
        <dbReference type="Pfam" id="PF03177"/>
    </source>
</evidence>
<reference evidence="15" key="1">
    <citation type="journal article" date="2020" name="Stud. Mycol.">
        <title>101 Dothideomycetes genomes: a test case for predicting lifestyles and emergence of pathogens.</title>
        <authorList>
            <person name="Haridas S."/>
            <person name="Albert R."/>
            <person name="Binder M."/>
            <person name="Bloem J."/>
            <person name="Labutti K."/>
            <person name="Salamov A."/>
            <person name="Andreopoulos B."/>
            <person name="Baker S."/>
            <person name="Barry K."/>
            <person name="Bills G."/>
            <person name="Bluhm B."/>
            <person name="Cannon C."/>
            <person name="Castanera R."/>
            <person name="Culley D."/>
            <person name="Daum C."/>
            <person name="Ezra D."/>
            <person name="Gonzalez J."/>
            <person name="Henrissat B."/>
            <person name="Kuo A."/>
            <person name="Liang C."/>
            <person name="Lipzen A."/>
            <person name="Lutzoni F."/>
            <person name="Magnuson J."/>
            <person name="Mondo S."/>
            <person name="Nolan M."/>
            <person name="Ohm R."/>
            <person name="Pangilinan J."/>
            <person name="Park H.-J."/>
            <person name="Ramirez L."/>
            <person name="Alfaro M."/>
            <person name="Sun H."/>
            <person name="Tritt A."/>
            <person name="Yoshinaga Y."/>
            <person name="Zwiers L.-H."/>
            <person name="Turgeon B."/>
            <person name="Goodwin S."/>
            <person name="Spatafora J."/>
            <person name="Crous P."/>
            <person name="Grigoriev I."/>
        </authorList>
    </citation>
    <scope>NUCLEOTIDE SEQUENCE</scope>
    <source>
        <strain evidence="15">CBS 121739</strain>
    </source>
</reference>
<dbReference type="GO" id="GO:0031965">
    <property type="term" value="C:nuclear membrane"/>
    <property type="evidence" value="ECO:0007669"/>
    <property type="project" value="UniProtKB-SubCell"/>
</dbReference>
<evidence type="ECO:0000256" key="4">
    <source>
        <dbReference type="ARBA" id="ARBA00007373"/>
    </source>
</evidence>
<dbReference type="GO" id="GO:0017056">
    <property type="term" value="F:structural constituent of nuclear pore"/>
    <property type="evidence" value="ECO:0007669"/>
    <property type="project" value="InterPro"/>
</dbReference>
<protein>
    <submittedName>
        <fullName evidence="15">Non-repetitive nucleoporin</fullName>
    </submittedName>
</protein>
<dbReference type="Gene3D" id="1.25.40.440">
    <property type="entry name" value="Nucleoporin, helical domain, central subdomain"/>
    <property type="match status" value="1"/>
</dbReference>
<dbReference type="GO" id="GO:0006606">
    <property type="term" value="P:protein import into nucleus"/>
    <property type="evidence" value="ECO:0007669"/>
    <property type="project" value="TreeGrafter"/>
</dbReference>
<feature type="region of interest" description="Disordered" evidence="12">
    <location>
        <begin position="1"/>
        <end position="55"/>
    </location>
</feature>
<evidence type="ECO:0000256" key="5">
    <source>
        <dbReference type="ARBA" id="ARBA00022448"/>
    </source>
</evidence>
<dbReference type="FunFam" id="1.25.40.450:FF:000002">
    <property type="entry name" value="Putative non-repetitive nucleoporin"/>
    <property type="match status" value="1"/>
</dbReference>
<dbReference type="FunFam" id="1.25.40.440:FF:000001">
    <property type="entry name" value="Nuclear pore complex subunit"/>
    <property type="match status" value="1"/>
</dbReference>
<accession>A0A6A6WLL7</accession>
<dbReference type="Gene3D" id="1.25.40.450">
    <property type="entry name" value="Nucleoporin, helical domain, N-terminal subdomain"/>
    <property type="match status" value="1"/>
</dbReference>
<dbReference type="Gene3D" id="1.20.58.1780">
    <property type="match status" value="1"/>
</dbReference>
<dbReference type="Pfam" id="PF08801">
    <property type="entry name" value="Nucleoporin_N"/>
    <property type="match status" value="1"/>
</dbReference>
<evidence type="ECO:0000256" key="3">
    <source>
        <dbReference type="ARBA" id="ARBA00004620"/>
    </source>
</evidence>
<dbReference type="FunFam" id="1.20.58.1780:FF:000003">
    <property type="entry name" value="Non-repetitive nucleoporin, putative"/>
    <property type="match status" value="1"/>
</dbReference>
<dbReference type="InterPro" id="IPR042537">
    <property type="entry name" value="Nucleoporin_Nup155_C_2"/>
</dbReference>
<keyword evidence="6" id="KW-0509">mRNA transport</keyword>
<organism evidence="15 16">
    <name type="scientific">Pseudovirgaria hyperparasitica</name>
    <dbReference type="NCBI Taxonomy" id="470096"/>
    <lineage>
        <taxon>Eukaryota</taxon>
        <taxon>Fungi</taxon>
        <taxon>Dikarya</taxon>
        <taxon>Ascomycota</taxon>
        <taxon>Pezizomycotina</taxon>
        <taxon>Dothideomycetes</taxon>
        <taxon>Dothideomycetes incertae sedis</taxon>
        <taxon>Acrospermales</taxon>
        <taxon>Acrospermaceae</taxon>
        <taxon>Pseudovirgaria</taxon>
    </lineage>
</organism>
<evidence type="ECO:0000256" key="7">
    <source>
        <dbReference type="ARBA" id="ARBA00022927"/>
    </source>
</evidence>
<feature type="compositionally biased region" description="Polar residues" evidence="12">
    <location>
        <begin position="18"/>
        <end position="41"/>
    </location>
</feature>
<keyword evidence="16" id="KW-1185">Reference proteome</keyword>
<keyword evidence="5" id="KW-0813">Transport</keyword>
<dbReference type="Gene3D" id="1.20.120.1880">
    <property type="entry name" value="Nucleoporin, helical C-terminal domain"/>
    <property type="match status" value="1"/>
</dbReference>
<feature type="domain" description="Nucleoporin Nup133/Nup155-like C-terminal" evidence="13">
    <location>
        <begin position="633"/>
        <end position="1283"/>
    </location>
</feature>
<dbReference type="GO" id="GO:0044611">
    <property type="term" value="C:nuclear pore inner ring"/>
    <property type="evidence" value="ECO:0007669"/>
    <property type="project" value="TreeGrafter"/>
</dbReference>
<comment type="subcellular location">
    <subcellularLocation>
        <location evidence="1">Nucleus membrane</location>
        <topology evidence="1">Peripheral membrane protein</topology>
        <orientation evidence="1">Cytoplasmic side</orientation>
    </subcellularLocation>
    <subcellularLocation>
        <location evidence="3">Nucleus membrane</location>
        <topology evidence="3">Peripheral membrane protein</topology>
        <orientation evidence="3">Nucleoplasmic side</orientation>
    </subcellularLocation>
    <subcellularLocation>
        <location evidence="2">Nucleus</location>
        <location evidence="2">Nuclear pore complex</location>
    </subcellularLocation>
</comment>
<evidence type="ECO:0000256" key="1">
    <source>
        <dbReference type="ARBA" id="ARBA00004335"/>
    </source>
</evidence>
<evidence type="ECO:0000256" key="9">
    <source>
        <dbReference type="ARBA" id="ARBA00023132"/>
    </source>
</evidence>
<dbReference type="GeneID" id="54490005"/>
<dbReference type="GO" id="GO:0051292">
    <property type="term" value="P:nuclear pore complex assembly"/>
    <property type="evidence" value="ECO:0007669"/>
    <property type="project" value="UniProtKB-ARBA"/>
</dbReference>
<keyword evidence="10" id="KW-0472">Membrane</keyword>
<evidence type="ECO:0000256" key="10">
    <source>
        <dbReference type="ARBA" id="ARBA00023136"/>
    </source>
</evidence>
<dbReference type="InterPro" id="IPR014908">
    <property type="entry name" value="Nucleoporin_Nup133/Nup155_N"/>
</dbReference>
<evidence type="ECO:0000256" key="6">
    <source>
        <dbReference type="ARBA" id="ARBA00022816"/>
    </source>
</evidence>
<keyword evidence="8" id="KW-0811">Translocation</keyword>
<keyword evidence="7" id="KW-0653">Protein transport</keyword>
<evidence type="ECO:0000259" key="14">
    <source>
        <dbReference type="Pfam" id="PF08801"/>
    </source>
</evidence>
<dbReference type="EMBL" id="ML996565">
    <property type="protein sequence ID" value="KAF2763081.1"/>
    <property type="molecule type" value="Genomic_DNA"/>
</dbReference>
<evidence type="ECO:0000256" key="12">
    <source>
        <dbReference type="SAM" id="MobiDB-lite"/>
    </source>
</evidence>
<sequence length="1331" mass="148315">MAAVAPPATPQRPMPGNFAQTPAPSRPATQSTRNQLISQPVSTTQISQQLTTSSNSQLTPIERASKTVNDYLDRDRRYPELERYIAQGISHDYEDSNNPAWNPYQKIKNYEIPDRILDQYNLAQTALMMGLFAELNHAWIAIDNALYLWDFTHPNPDLVGFEDQPHAINAVKLLKPRPGVFVKTIEYVLVVATSADIILIGVSFERGPMGVQGITLYQTNMKVPVKAGQNNIIAGSDRTGRIFFAGAESDDVHELTYQQEEKWFSNRCGKINHVTKPFSTVLPSINLSFGKPSSREHVREMMVDDSRNLLYTLSSTSTIRIFQLKENGILDLSLTLSISKLKTSISHIQNTTELLQPGTEVASICPIPSTESPRLSLIATMSTGHRVFLSATSGGIWGSSNQSSAPTSMQPHHIKAPPPTVPSARLTYRFGSGYFLCFFRRPNMPDIDVLLASAPDTGRLAALTDQMQASKFIENAQTVELGSFVSDVGMLVPAATATSTPQGYGNELAIQFDKPVCELAILTNTGVQIIRRRRLVDVFAAIIRYGGTPEEGVSGELKKFARLYGRDETSATALAVACGQGTEVTSDLRVAKVSDTEVLEQARKAFIDLGGKAVINETSIDQAAPTIDNVRPSSRHGGLAIYIARVVRSIWKSTIIQEIITTRGIQVEPAVPLTKTQDVQRDLIALKEFLDSNKSFIDGLAGPEALSRINSKSEELALQGEHRALNSLVVLIANIIEGMAFVQMLFDEKVDEILIKLSDASRQKVRELTFETLFCKSEGRELAKELVKAIVNRNIEKGSNVDTVAEALRRRCGSFCSADDVVIFKAQEQLKKASEAGPTTDKARALLNDSLKLFGKVSASLSMEHLIWAVRQYTELGFYAGAIHLSLEVASTRDPGKKALSWLRDGQPSQDPRKAQYDTRTRCYELIKSVIIAVDTAVVANPIAVDGQISAMGRRYNEAHDEISRSDDEVFQNYLFDWYLETGKIQNLLDDTSPFVATYLKRKSQGSAHHADLLWRYFARHHEFFKAAEVQVMLAKSDFTLNLQQRVEYLSKAKANASTRLPGIAEMRTSRNSRQELLREASELLDLADIQAELVERLQADIRYTPENKESTLKDLDGQVKSINELFNGIADPAGYWDICLLIYASADYRVAQDIEQTWHRYVAQLDRDVEEQKKWELFPSAIRAIGRKLRTSEAVFSVPFLLPLFMKYHVDKAIPAPPTWMFQLFLYLEISAERVVTVLEWLFSGDEPGWSAPEFRRLAGLGLLHVIDYWYQETSIGDVELFGDDERAASVADILRAVVSSGVFSRNNDADAQVLDRLVALREQVESWLR</sequence>
<dbReference type="GO" id="GO:0000972">
    <property type="term" value="P:transcription-dependent tethering of RNA polymerase II gene DNA at nuclear periphery"/>
    <property type="evidence" value="ECO:0007669"/>
    <property type="project" value="TreeGrafter"/>
</dbReference>
<keyword evidence="9" id="KW-0906">Nuclear pore complex</keyword>
<dbReference type="InterPro" id="IPR007187">
    <property type="entry name" value="Nucleoporin_Nup133/Nup155_C"/>
</dbReference>
<dbReference type="InterPro" id="IPR004870">
    <property type="entry name" value="Nucleoporin_Nup155"/>
</dbReference>
<dbReference type="PANTHER" id="PTHR10350:SF6">
    <property type="entry name" value="NUCLEAR PORE COMPLEX PROTEIN NUP155"/>
    <property type="match status" value="1"/>
</dbReference>
<dbReference type="InterPro" id="IPR042538">
    <property type="entry name" value="Nucleoporin_Nup155_C_3"/>
</dbReference>
<dbReference type="GO" id="GO:0036228">
    <property type="term" value="P:protein localization to nuclear inner membrane"/>
    <property type="evidence" value="ECO:0007669"/>
    <property type="project" value="TreeGrafter"/>
</dbReference>